<dbReference type="PANTHER" id="PTHR31190">
    <property type="entry name" value="DNA-BINDING DOMAIN"/>
    <property type="match status" value="1"/>
</dbReference>
<dbReference type="PRINTS" id="PR00367">
    <property type="entry name" value="ETHRSPELEMNT"/>
</dbReference>
<evidence type="ECO:0000256" key="2">
    <source>
        <dbReference type="ARBA" id="ARBA00023015"/>
    </source>
</evidence>
<evidence type="ECO:0000256" key="5">
    <source>
        <dbReference type="ARBA" id="ARBA00023242"/>
    </source>
</evidence>
<name>A0A834TME0_9FABA</name>
<feature type="region of interest" description="Disordered" evidence="7">
    <location>
        <begin position="137"/>
        <end position="163"/>
    </location>
</feature>
<protein>
    <submittedName>
        <fullName evidence="9">Ethylene-responsive transcription factor 1-like</fullName>
    </submittedName>
</protein>
<comment type="subcellular location">
    <subcellularLocation>
        <location evidence="1">Nucleus</location>
    </subcellularLocation>
</comment>
<dbReference type="AlphaFoldDB" id="A0A834TME0"/>
<proteinExistence type="inferred from homology"/>
<organism evidence="9 10">
    <name type="scientific">Senna tora</name>
    <dbReference type="NCBI Taxonomy" id="362788"/>
    <lineage>
        <taxon>Eukaryota</taxon>
        <taxon>Viridiplantae</taxon>
        <taxon>Streptophyta</taxon>
        <taxon>Embryophyta</taxon>
        <taxon>Tracheophyta</taxon>
        <taxon>Spermatophyta</taxon>
        <taxon>Magnoliopsida</taxon>
        <taxon>eudicotyledons</taxon>
        <taxon>Gunneridae</taxon>
        <taxon>Pentapetalae</taxon>
        <taxon>rosids</taxon>
        <taxon>fabids</taxon>
        <taxon>Fabales</taxon>
        <taxon>Fabaceae</taxon>
        <taxon>Caesalpinioideae</taxon>
        <taxon>Cassia clade</taxon>
        <taxon>Senna</taxon>
    </lineage>
</organism>
<dbReference type="GO" id="GO:0003700">
    <property type="term" value="F:DNA-binding transcription factor activity"/>
    <property type="evidence" value="ECO:0007669"/>
    <property type="project" value="InterPro"/>
</dbReference>
<feature type="region of interest" description="Disordered" evidence="7">
    <location>
        <begin position="23"/>
        <end position="58"/>
    </location>
</feature>
<dbReference type="Gene3D" id="3.30.730.10">
    <property type="entry name" value="AP2/ERF domain"/>
    <property type="match status" value="1"/>
</dbReference>
<dbReference type="InterPro" id="IPR036955">
    <property type="entry name" value="AP2/ERF_dom_sf"/>
</dbReference>
<dbReference type="GO" id="GO:0003677">
    <property type="term" value="F:DNA binding"/>
    <property type="evidence" value="ECO:0007669"/>
    <property type="project" value="UniProtKB-KW"/>
</dbReference>
<dbReference type="CDD" id="cd00018">
    <property type="entry name" value="AP2"/>
    <property type="match status" value="1"/>
</dbReference>
<evidence type="ECO:0000256" key="4">
    <source>
        <dbReference type="ARBA" id="ARBA00023163"/>
    </source>
</evidence>
<feature type="compositionally biased region" description="Polar residues" evidence="7">
    <location>
        <begin position="35"/>
        <end position="49"/>
    </location>
</feature>
<dbReference type="GO" id="GO:0005634">
    <property type="term" value="C:nucleus"/>
    <property type="evidence" value="ECO:0007669"/>
    <property type="project" value="UniProtKB-SubCell"/>
</dbReference>
<accession>A0A834TME0</accession>
<comment type="caution">
    <text evidence="9">The sequence shown here is derived from an EMBL/GenBank/DDBJ whole genome shotgun (WGS) entry which is preliminary data.</text>
</comment>
<dbReference type="PROSITE" id="PS51032">
    <property type="entry name" value="AP2_ERF"/>
    <property type="match status" value="1"/>
</dbReference>
<feature type="domain" description="AP2/ERF" evidence="8">
    <location>
        <begin position="59"/>
        <end position="117"/>
    </location>
</feature>
<dbReference type="Pfam" id="PF00847">
    <property type="entry name" value="AP2"/>
    <property type="match status" value="1"/>
</dbReference>
<comment type="similarity">
    <text evidence="6">Belongs to the AP2/ERF transcription factor family. ERF subfamily.</text>
</comment>
<keyword evidence="2" id="KW-0805">Transcription regulation</keyword>
<reference evidence="9" key="1">
    <citation type="submission" date="2020-09" db="EMBL/GenBank/DDBJ databases">
        <title>Genome-Enabled Discovery of Anthraquinone Biosynthesis in Senna tora.</title>
        <authorList>
            <person name="Kang S.-H."/>
            <person name="Pandey R.P."/>
            <person name="Lee C.-M."/>
            <person name="Sim J.-S."/>
            <person name="Jeong J.-T."/>
            <person name="Choi B.-S."/>
            <person name="Jung M."/>
            <person name="Ginzburg D."/>
            <person name="Zhao K."/>
            <person name="Won S.Y."/>
            <person name="Oh T.-J."/>
            <person name="Yu Y."/>
            <person name="Kim N.-H."/>
            <person name="Lee O.R."/>
            <person name="Lee T.-H."/>
            <person name="Bashyal P."/>
            <person name="Kim T.-S."/>
            <person name="Lee W.-H."/>
            <person name="Kawkins C."/>
            <person name="Kim C.-K."/>
            <person name="Kim J.S."/>
            <person name="Ahn B.O."/>
            <person name="Rhee S.Y."/>
            <person name="Sohng J.K."/>
        </authorList>
    </citation>
    <scope>NUCLEOTIDE SEQUENCE</scope>
    <source>
        <tissue evidence="9">Leaf</tissue>
    </source>
</reference>
<evidence type="ECO:0000256" key="6">
    <source>
        <dbReference type="ARBA" id="ARBA00024343"/>
    </source>
</evidence>
<dbReference type="PANTHER" id="PTHR31190:SF274">
    <property type="entry name" value="ETHYLENE-RESPONSIVE TRANSCRIPTION FACTOR 13"/>
    <property type="match status" value="1"/>
</dbReference>
<keyword evidence="3" id="KW-0238">DNA-binding</keyword>
<dbReference type="SMART" id="SM00380">
    <property type="entry name" value="AP2"/>
    <property type="match status" value="1"/>
</dbReference>
<dbReference type="InterPro" id="IPR044808">
    <property type="entry name" value="ERF_plant"/>
</dbReference>
<dbReference type="EMBL" id="JAAIUW010000006">
    <property type="protein sequence ID" value="KAF7825058.1"/>
    <property type="molecule type" value="Genomic_DNA"/>
</dbReference>
<gene>
    <name evidence="9" type="ORF">G2W53_016222</name>
</gene>
<dbReference type="SUPFAM" id="SSF54171">
    <property type="entry name" value="DNA-binding domain"/>
    <property type="match status" value="1"/>
</dbReference>
<dbReference type="Proteomes" id="UP000634136">
    <property type="component" value="Unassembled WGS sequence"/>
</dbReference>
<sequence>MDSNFSSLMESVHQYQFQSHCTNSNDGSGVAKTASPIQKNEMGSSNTARASHAPSRWKHYRGVRRRPWGKFAAEIRDPKRNGARVWLGTYETEEGAALAYDKAAFKLRGCKAKLNFPHLIGSEPTNDVVAVVPEKPAAPKRHLPMEIPSPLSDSDGSQDGSKRRKKLAGLLNKLAKNRSQVQVFEMGSNYENVDQWLDLSLLDDMIVGEPIPQQFQLNPIMVLEEAIVGQPPRTLESIHHLRWPGAKHLEGYSQHELSACYYLTHPPQRWNEPMFCLPRFCSLKESLLLVWCIHRERRFPSSVVFDSVFVVSMELR</sequence>
<keyword evidence="5" id="KW-0539">Nucleus</keyword>
<dbReference type="GO" id="GO:0009873">
    <property type="term" value="P:ethylene-activated signaling pathway"/>
    <property type="evidence" value="ECO:0007669"/>
    <property type="project" value="InterPro"/>
</dbReference>
<evidence type="ECO:0000313" key="10">
    <source>
        <dbReference type="Proteomes" id="UP000634136"/>
    </source>
</evidence>
<dbReference type="InterPro" id="IPR001471">
    <property type="entry name" value="AP2/ERF_dom"/>
</dbReference>
<keyword evidence="10" id="KW-1185">Reference proteome</keyword>
<evidence type="ECO:0000256" key="3">
    <source>
        <dbReference type="ARBA" id="ARBA00023125"/>
    </source>
</evidence>
<evidence type="ECO:0000256" key="1">
    <source>
        <dbReference type="ARBA" id="ARBA00004123"/>
    </source>
</evidence>
<keyword evidence="4" id="KW-0804">Transcription</keyword>
<dbReference type="OrthoDB" id="1429959at2759"/>
<evidence type="ECO:0000313" key="9">
    <source>
        <dbReference type="EMBL" id="KAF7825058.1"/>
    </source>
</evidence>
<dbReference type="FunFam" id="3.30.730.10:FF:000001">
    <property type="entry name" value="Ethylene-responsive transcription factor 2"/>
    <property type="match status" value="1"/>
</dbReference>
<dbReference type="InterPro" id="IPR016177">
    <property type="entry name" value="DNA-bd_dom_sf"/>
</dbReference>
<evidence type="ECO:0000259" key="8">
    <source>
        <dbReference type="PROSITE" id="PS51032"/>
    </source>
</evidence>
<evidence type="ECO:0000256" key="7">
    <source>
        <dbReference type="SAM" id="MobiDB-lite"/>
    </source>
</evidence>